<dbReference type="HOGENOM" id="CLU_2746503_0_0_1"/>
<reference evidence="2" key="1">
    <citation type="journal article" date="2002" name="Science">
        <title>The draft genome of Ciona intestinalis: insights into chordate and vertebrate origins.</title>
        <authorList>
            <person name="Dehal P."/>
            <person name="Satou Y."/>
            <person name="Campbell R.K."/>
            <person name="Chapman J."/>
            <person name="Degnan B."/>
            <person name="De Tomaso A."/>
            <person name="Davidson B."/>
            <person name="Di Gregorio A."/>
            <person name="Gelpke M."/>
            <person name="Goodstein D.M."/>
            <person name="Harafuji N."/>
            <person name="Hastings K.E."/>
            <person name="Ho I."/>
            <person name="Hotta K."/>
            <person name="Huang W."/>
            <person name="Kawashima T."/>
            <person name="Lemaire P."/>
            <person name="Martinez D."/>
            <person name="Meinertzhagen I.A."/>
            <person name="Necula S."/>
            <person name="Nonaka M."/>
            <person name="Putnam N."/>
            <person name="Rash S."/>
            <person name="Saiga H."/>
            <person name="Satake M."/>
            <person name="Terry A."/>
            <person name="Yamada L."/>
            <person name="Wang H.G."/>
            <person name="Awazu S."/>
            <person name="Azumi K."/>
            <person name="Boore J."/>
            <person name="Branno M."/>
            <person name="Chin-Bow S."/>
            <person name="DeSantis R."/>
            <person name="Doyle S."/>
            <person name="Francino P."/>
            <person name="Keys D.N."/>
            <person name="Haga S."/>
            <person name="Hayashi H."/>
            <person name="Hino K."/>
            <person name="Imai K.S."/>
            <person name="Inaba K."/>
            <person name="Kano S."/>
            <person name="Kobayashi K."/>
            <person name="Kobayashi M."/>
            <person name="Lee B.I."/>
            <person name="Makabe K.W."/>
            <person name="Manohar C."/>
            <person name="Matassi G."/>
            <person name="Medina M."/>
            <person name="Mochizuki Y."/>
            <person name="Mount S."/>
            <person name="Morishita T."/>
            <person name="Miura S."/>
            <person name="Nakayama A."/>
            <person name="Nishizaka S."/>
            <person name="Nomoto H."/>
            <person name="Ohta F."/>
            <person name="Oishi K."/>
            <person name="Rigoutsos I."/>
            <person name="Sano M."/>
            <person name="Sasaki A."/>
            <person name="Sasakura Y."/>
            <person name="Shoguchi E."/>
            <person name="Shin-i T."/>
            <person name="Spagnuolo A."/>
            <person name="Stainier D."/>
            <person name="Suzuki M.M."/>
            <person name="Tassy O."/>
            <person name="Takatori N."/>
            <person name="Tokuoka M."/>
            <person name="Yagi K."/>
            <person name="Yoshizaki F."/>
            <person name="Wada S."/>
            <person name="Zhang C."/>
            <person name="Hyatt P.D."/>
            <person name="Larimer F."/>
            <person name="Detter C."/>
            <person name="Doggett N."/>
            <person name="Glavina T."/>
            <person name="Hawkins T."/>
            <person name="Richardson P."/>
            <person name="Lucas S."/>
            <person name="Kohara Y."/>
            <person name="Levine M."/>
            <person name="Satoh N."/>
            <person name="Rokhsar D.S."/>
        </authorList>
    </citation>
    <scope>NUCLEOTIDE SEQUENCE [LARGE SCALE GENOMIC DNA]</scope>
</reference>
<evidence type="ECO:0000313" key="2">
    <source>
        <dbReference type="Proteomes" id="UP000008144"/>
    </source>
</evidence>
<organism evidence="1 2">
    <name type="scientific">Ciona intestinalis</name>
    <name type="common">Transparent sea squirt</name>
    <name type="synonym">Ascidia intestinalis</name>
    <dbReference type="NCBI Taxonomy" id="7719"/>
    <lineage>
        <taxon>Eukaryota</taxon>
        <taxon>Metazoa</taxon>
        <taxon>Chordata</taxon>
        <taxon>Tunicata</taxon>
        <taxon>Ascidiacea</taxon>
        <taxon>Phlebobranchia</taxon>
        <taxon>Cionidae</taxon>
        <taxon>Ciona</taxon>
    </lineage>
</organism>
<dbReference type="Proteomes" id="UP000008144">
    <property type="component" value="Chromosome 4"/>
</dbReference>
<dbReference type="Ensembl" id="ENSCINT00000001263.3">
    <property type="protein sequence ID" value="ENSCINP00000001263.3"/>
    <property type="gene ID" value="ENSCING00000000689.3"/>
</dbReference>
<dbReference type="AlphaFoldDB" id="F6QRF4"/>
<reference evidence="1" key="2">
    <citation type="journal article" date="2008" name="Genome Biol.">
        <title>Improved genome assembly and evidence-based global gene model set for the chordate Ciona intestinalis: new insight into intron and operon populations.</title>
        <authorList>
            <person name="Satou Y."/>
            <person name="Mineta K."/>
            <person name="Ogasawara M."/>
            <person name="Sasakura Y."/>
            <person name="Shoguchi E."/>
            <person name="Ueno K."/>
            <person name="Yamada L."/>
            <person name="Matsumoto J."/>
            <person name="Wasserscheid J."/>
            <person name="Dewar K."/>
            <person name="Wiley G.B."/>
            <person name="Macmil S.L."/>
            <person name="Roe B.A."/>
            <person name="Zeller R.W."/>
            <person name="Hastings K.E."/>
            <person name="Lemaire P."/>
            <person name="Lindquist E."/>
            <person name="Endo T."/>
            <person name="Hotta K."/>
            <person name="Inaba K."/>
        </authorList>
    </citation>
    <scope>NUCLEOTIDE SEQUENCE [LARGE SCALE GENOMIC DNA]</scope>
    <source>
        <strain evidence="1">wild type</strain>
    </source>
</reference>
<keyword evidence="2" id="KW-1185">Reference proteome</keyword>
<proteinExistence type="predicted"/>
<reference evidence="1" key="3">
    <citation type="submission" date="2025-08" db="UniProtKB">
        <authorList>
            <consortium name="Ensembl"/>
        </authorList>
    </citation>
    <scope>IDENTIFICATION</scope>
</reference>
<sequence>YIVVVLIILAVIIWLLYVGCIRDSNVIRNFDGNVAERSSLLKKNERKEFPTKNRNYSNLDQEIQAKMKHTA</sequence>
<protein>
    <submittedName>
        <fullName evidence="1">Uncharacterized protein</fullName>
    </submittedName>
</protein>
<evidence type="ECO:0000313" key="1">
    <source>
        <dbReference type="Ensembl" id="ENSCINP00000001263.3"/>
    </source>
</evidence>
<accession>F6QRF4</accession>
<name>F6QRF4_CIOIN</name>
<dbReference type="InParanoid" id="F6QRF4"/>
<dbReference type="EMBL" id="EAAA01001981">
    <property type="status" value="NOT_ANNOTATED_CDS"/>
    <property type="molecule type" value="Genomic_DNA"/>
</dbReference>
<reference evidence="1" key="4">
    <citation type="submission" date="2025-09" db="UniProtKB">
        <authorList>
            <consortium name="Ensembl"/>
        </authorList>
    </citation>
    <scope>IDENTIFICATION</scope>
</reference>